<evidence type="ECO:0000313" key="4">
    <source>
        <dbReference type="EMBL" id="KAK0392964.1"/>
    </source>
</evidence>
<dbReference type="Pfam" id="PF01670">
    <property type="entry name" value="Glyco_hydro_12"/>
    <property type="match status" value="1"/>
</dbReference>
<gene>
    <name evidence="4" type="ORF">NLU13_2458</name>
</gene>
<dbReference type="SUPFAM" id="SSF49899">
    <property type="entry name" value="Concanavalin A-like lectins/glucanases"/>
    <property type="match status" value="1"/>
</dbReference>
<dbReference type="InterPro" id="IPR013320">
    <property type="entry name" value="ConA-like_dom_sf"/>
</dbReference>
<dbReference type="GO" id="GO:0000272">
    <property type="term" value="P:polysaccharide catabolic process"/>
    <property type="evidence" value="ECO:0007669"/>
    <property type="project" value="UniProtKB-KW"/>
</dbReference>
<keyword evidence="5" id="KW-1185">Reference proteome</keyword>
<accession>A0AA39GUU3</accession>
<protein>
    <submittedName>
        <fullName evidence="4">Uncharacterized protein</fullName>
    </submittedName>
</protein>
<evidence type="ECO:0000256" key="2">
    <source>
        <dbReference type="RuleBase" id="RU361163"/>
    </source>
</evidence>
<organism evidence="4 5">
    <name type="scientific">Sarocladium strictum</name>
    <name type="common">Black bundle disease fungus</name>
    <name type="synonym">Acremonium strictum</name>
    <dbReference type="NCBI Taxonomy" id="5046"/>
    <lineage>
        <taxon>Eukaryota</taxon>
        <taxon>Fungi</taxon>
        <taxon>Dikarya</taxon>
        <taxon>Ascomycota</taxon>
        <taxon>Pezizomycotina</taxon>
        <taxon>Sordariomycetes</taxon>
        <taxon>Hypocreomycetidae</taxon>
        <taxon>Hypocreales</taxon>
        <taxon>Sarocladiaceae</taxon>
        <taxon>Sarocladium</taxon>
    </lineage>
</organism>
<dbReference type="PANTHER" id="PTHR34002">
    <property type="entry name" value="BLR1656 PROTEIN"/>
    <property type="match status" value="1"/>
</dbReference>
<proteinExistence type="inferred from homology"/>
<feature type="signal peptide" evidence="3">
    <location>
        <begin position="1"/>
        <end position="18"/>
    </location>
</feature>
<reference evidence="4" key="1">
    <citation type="submission" date="2022-10" db="EMBL/GenBank/DDBJ databases">
        <title>Determination and structural analysis of whole genome sequence of Sarocladium strictum F4-1.</title>
        <authorList>
            <person name="Hu L."/>
            <person name="Jiang Y."/>
        </authorList>
    </citation>
    <scope>NUCLEOTIDE SEQUENCE</scope>
    <source>
        <strain evidence="4">F4-1</strain>
    </source>
</reference>
<name>A0AA39GUU3_SARSR</name>
<dbReference type="Proteomes" id="UP001175261">
    <property type="component" value="Unassembled WGS sequence"/>
</dbReference>
<comment type="similarity">
    <text evidence="1 2">Belongs to the glycosyl hydrolase 12 (cellulase H) family.</text>
</comment>
<evidence type="ECO:0000256" key="3">
    <source>
        <dbReference type="SAM" id="SignalP"/>
    </source>
</evidence>
<evidence type="ECO:0000313" key="5">
    <source>
        <dbReference type="Proteomes" id="UP001175261"/>
    </source>
</evidence>
<dbReference type="GO" id="GO:0008810">
    <property type="term" value="F:cellulase activity"/>
    <property type="evidence" value="ECO:0007669"/>
    <property type="project" value="InterPro"/>
</dbReference>
<dbReference type="Gene3D" id="2.60.120.180">
    <property type="match status" value="1"/>
</dbReference>
<keyword evidence="3" id="KW-0732">Signal</keyword>
<sequence>MKFLTFVAVAFLPSFTAASTQLCDQYGYYAANGYYFNNNAWGQSSGTGSQCLTVFNTAGGGVSWQADWTWSGGQNNVKSYPYSGRTFSSKQLVSNIGSLSTSAQWSYTGSSIRADVSYDIFTSSNPSHSTSSGDYELMIWLAAYGSVQPIGSSVGQVTVGGLSWTLWSGYNGAMEVYSFVAPSPRTSWSGDIKTFFNYLQQNKGFPASSQYLLTTEFGSEPFTGGPATFQVQNWNVADV</sequence>
<dbReference type="InterPro" id="IPR013319">
    <property type="entry name" value="GH11/12"/>
</dbReference>
<dbReference type="PANTHER" id="PTHR34002:SF10">
    <property type="entry name" value="PUTATIVE-RELATED"/>
    <property type="match status" value="1"/>
</dbReference>
<keyword evidence="2" id="KW-0378">Hydrolase</keyword>
<evidence type="ECO:0000256" key="1">
    <source>
        <dbReference type="ARBA" id="ARBA00005519"/>
    </source>
</evidence>
<keyword evidence="2" id="KW-0624">Polysaccharide degradation</keyword>
<feature type="chain" id="PRO_5041452108" evidence="3">
    <location>
        <begin position="19"/>
        <end position="239"/>
    </location>
</feature>
<keyword evidence="2" id="KW-0326">Glycosidase</keyword>
<dbReference type="EMBL" id="JAPDFR010000001">
    <property type="protein sequence ID" value="KAK0392964.1"/>
    <property type="molecule type" value="Genomic_DNA"/>
</dbReference>
<keyword evidence="2" id="KW-0119">Carbohydrate metabolism</keyword>
<dbReference type="InterPro" id="IPR002594">
    <property type="entry name" value="GH12"/>
</dbReference>
<dbReference type="AlphaFoldDB" id="A0AA39GUU3"/>
<comment type="caution">
    <text evidence="4">The sequence shown here is derived from an EMBL/GenBank/DDBJ whole genome shotgun (WGS) entry which is preliminary data.</text>
</comment>